<dbReference type="InterPro" id="IPR025943">
    <property type="entry name" value="Sigma_54_int_dom_ATP-bd_2"/>
</dbReference>
<dbReference type="InterPro" id="IPR013767">
    <property type="entry name" value="PAS_fold"/>
</dbReference>
<dbReference type="PROSITE" id="PS51671">
    <property type="entry name" value="ACT"/>
    <property type="match status" value="1"/>
</dbReference>
<comment type="caution">
    <text evidence="12">The sequence shown here is derived from an EMBL/GenBank/DDBJ whole genome shotgun (WGS) entry which is preliminary data.</text>
</comment>
<dbReference type="InterPro" id="IPR002078">
    <property type="entry name" value="Sigma_54_int"/>
</dbReference>
<keyword evidence="7" id="KW-0804">Transcription</keyword>
<dbReference type="Pfam" id="PF18024">
    <property type="entry name" value="HTH_50"/>
    <property type="match status" value="1"/>
</dbReference>
<evidence type="ECO:0000256" key="3">
    <source>
        <dbReference type="ARBA" id="ARBA00022840"/>
    </source>
</evidence>
<dbReference type="RefSeq" id="WP_183354587.1">
    <property type="nucleotide sequence ID" value="NZ_BLXX01000005.1"/>
</dbReference>
<evidence type="ECO:0000256" key="5">
    <source>
        <dbReference type="ARBA" id="ARBA00023125"/>
    </source>
</evidence>
<evidence type="ECO:0000256" key="2">
    <source>
        <dbReference type="ARBA" id="ARBA00022797"/>
    </source>
</evidence>
<dbReference type="GO" id="GO:0005524">
    <property type="term" value="F:ATP binding"/>
    <property type="evidence" value="ECO:0007669"/>
    <property type="project" value="UniProtKB-KW"/>
</dbReference>
<dbReference type="Gene3D" id="3.30.450.20">
    <property type="entry name" value="PAS domain"/>
    <property type="match status" value="1"/>
</dbReference>
<dbReference type="InterPro" id="IPR030828">
    <property type="entry name" value="HTH_TyrR"/>
</dbReference>
<evidence type="ECO:0000259" key="10">
    <source>
        <dbReference type="PROSITE" id="PS50112"/>
    </source>
</evidence>
<dbReference type="SMART" id="SM00382">
    <property type="entry name" value="AAA"/>
    <property type="match status" value="1"/>
</dbReference>
<protein>
    <recommendedName>
        <fullName evidence="8">HTH-type transcriptional regulatory protein TyrR</fullName>
    </recommendedName>
</protein>
<organism evidence="12 13">
    <name type="scientific">Geomonas silvestris</name>
    <dbReference type="NCBI Taxonomy" id="2740184"/>
    <lineage>
        <taxon>Bacteria</taxon>
        <taxon>Pseudomonadati</taxon>
        <taxon>Thermodesulfobacteriota</taxon>
        <taxon>Desulfuromonadia</taxon>
        <taxon>Geobacterales</taxon>
        <taxon>Geobacteraceae</taxon>
        <taxon>Geomonas</taxon>
    </lineage>
</organism>
<dbReference type="InterPro" id="IPR003593">
    <property type="entry name" value="AAA+_ATPase"/>
</dbReference>
<keyword evidence="3" id="KW-0067">ATP-binding</keyword>
<dbReference type="SUPFAM" id="SSF55021">
    <property type="entry name" value="ACT-like"/>
    <property type="match status" value="1"/>
</dbReference>
<evidence type="ECO:0000256" key="6">
    <source>
        <dbReference type="ARBA" id="ARBA00023159"/>
    </source>
</evidence>
<dbReference type="SUPFAM" id="SSF52540">
    <property type="entry name" value="P-loop containing nucleoside triphosphate hydrolases"/>
    <property type="match status" value="1"/>
</dbReference>
<gene>
    <name evidence="12" type="ORF">GMST_20890</name>
</gene>
<dbReference type="NCBIfam" id="TIGR04381">
    <property type="entry name" value="HTH_TypR"/>
    <property type="match status" value="1"/>
</dbReference>
<dbReference type="EMBL" id="BLXX01000005">
    <property type="protein sequence ID" value="GFO59764.1"/>
    <property type="molecule type" value="Genomic_DNA"/>
</dbReference>
<evidence type="ECO:0000256" key="7">
    <source>
        <dbReference type="ARBA" id="ARBA00023163"/>
    </source>
</evidence>
<dbReference type="PROSITE" id="PS50112">
    <property type="entry name" value="PAS"/>
    <property type="match status" value="1"/>
</dbReference>
<evidence type="ECO:0000256" key="8">
    <source>
        <dbReference type="ARBA" id="ARBA00029500"/>
    </source>
</evidence>
<keyword evidence="13" id="KW-1185">Reference proteome</keyword>
<dbReference type="FunFam" id="3.40.50.300:FF:000006">
    <property type="entry name" value="DNA-binding transcriptional regulator NtrC"/>
    <property type="match status" value="1"/>
</dbReference>
<dbReference type="Gene3D" id="3.40.50.300">
    <property type="entry name" value="P-loop containing nucleotide triphosphate hydrolases"/>
    <property type="match status" value="1"/>
</dbReference>
<dbReference type="AlphaFoldDB" id="A0A6V8MIK0"/>
<keyword evidence="2" id="KW-0058">Aromatic hydrocarbons catabolism</keyword>
<evidence type="ECO:0000256" key="4">
    <source>
        <dbReference type="ARBA" id="ARBA00023015"/>
    </source>
</evidence>
<dbReference type="PROSITE" id="PS50045">
    <property type="entry name" value="SIGMA54_INTERACT_4"/>
    <property type="match status" value="1"/>
</dbReference>
<dbReference type="InterPro" id="IPR009057">
    <property type="entry name" value="Homeodomain-like_sf"/>
</dbReference>
<dbReference type="CDD" id="cd00009">
    <property type="entry name" value="AAA"/>
    <property type="match status" value="1"/>
</dbReference>
<dbReference type="PANTHER" id="PTHR32071">
    <property type="entry name" value="TRANSCRIPTIONAL REGULATORY PROTEIN"/>
    <property type="match status" value="1"/>
</dbReference>
<dbReference type="Pfam" id="PF00158">
    <property type="entry name" value="Sigma54_activat"/>
    <property type="match status" value="1"/>
</dbReference>
<dbReference type="SUPFAM" id="SSF55785">
    <property type="entry name" value="PYP-like sensor domain (PAS domain)"/>
    <property type="match status" value="1"/>
</dbReference>
<reference evidence="13" key="1">
    <citation type="submission" date="2020-06" db="EMBL/GenBank/DDBJ databases">
        <title>Draft genomic sequence of Geomonas sp. Red330.</title>
        <authorList>
            <person name="Itoh H."/>
            <person name="Zhenxing X."/>
            <person name="Ushijima N."/>
            <person name="Masuda Y."/>
            <person name="Shiratori Y."/>
            <person name="Senoo K."/>
        </authorList>
    </citation>
    <scope>NUCLEOTIDE SEQUENCE [LARGE SCALE GENOMIC DNA]</scope>
    <source>
        <strain evidence="13">Red330</strain>
    </source>
</reference>
<dbReference type="Gene3D" id="1.10.10.60">
    <property type="entry name" value="Homeodomain-like"/>
    <property type="match status" value="1"/>
</dbReference>
<evidence type="ECO:0000259" key="11">
    <source>
        <dbReference type="PROSITE" id="PS51671"/>
    </source>
</evidence>
<dbReference type="InterPro" id="IPR025944">
    <property type="entry name" value="Sigma_54_int_dom_CS"/>
</dbReference>
<dbReference type="Proteomes" id="UP000556026">
    <property type="component" value="Unassembled WGS sequence"/>
</dbReference>
<evidence type="ECO:0000313" key="13">
    <source>
        <dbReference type="Proteomes" id="UP000556026"/>
    </source>
</evidence>
<dbReference type="SMART" id="SM00091">
    <property type="entry name" value="PAS"/>
    <property type="match status" value="1"/>
</dbReference>
<feature type="domain" description="ACT" evidence="11">
    <location>
        <begin position="6"/>
        <end position="81"/>
    </location>
</feature>
<feature type="domain" description="PAS" evidence="10">
    <location>
        <begin position="84"/>
        <end position="138"/>
    </location>
</feature>
<dbReference type="FunFam" id="1.10.8.60:FF:000014">
    <property type="entry name" value="DNA-binding transcriptional regulator NtrC"/>
    <property type="match status" value="1"/>
</dbReference>
<dbReference type="Gene3D" id="1.10.8.60">
    <property type="match status" value="1"/>
</dbReference>
<dbReference type="InterPro" id="IPR058031">
    <property type="entry name" value="AAA_lid_NorR"/>
</dbReference>
<dbReference type="PANTHER" id="PTHR32071:SF57">
    <property type="entry name" value="C4-DICARBOXYLATE TRANSPORT TRANSCRIPTIONAL REGULATORY PROTEIN DCTD"/>
    <property type="match status" value="1"/>
</dbReference>
<evidence type="ECO:0000259" key="9">
    <source>
        <dbReference type="PROSITE" id="PS50045"/>
    </source>
</evidence>
<dbReference type="Gene3D" id="3.30.70.260">
    <property type="match status" value="1"/>
</dbReference>
<dbReference type="InterPro" id="IPR000014">
    <property type="entry name" value="PAS"/>
</dbReference>
<keyword evidence="4" id="KW-0805">Transcription regulation</keyword>
<dbReference type="Pfam" id="PF00989">
    <property type="entry name" value="PAS"/>
    <property type="match status" value="1"/>
</dbReference>
<dbReference type="SUPFAM" id="SSF46689">
    <property type="entry name" value="Homeodomain-like"/>
    <property type="match status" value="1"/>
</dbReference>
<dbReference type="PROSITE" id="PS00676">
    <property type="entry name" value="SIGMA54_INTERACT_2"/>
    <property type="match status" value="1"/>
</dbReference>
<evidence type="ECO:0000313" key="12">
    <source>
        <dbReference type="EMBL" id="GFO59764.1"/>
    </source>
</evidence>
<dbReference type="PROSITE" id="PS00688">
    <property type="entry name" value="SIGMA54_INTERACT_3"/>
    <property type="match status" value="1"/>
</dbReference>
<dbReference type="CDD" id="cd00130">
    <property type="entry name" value="PAS"/>
    <property type="match status" value="1"/>
</dbReference>
<accession>A0A6V8MIK0</accession>
<dbReference type="InterPro" id="IPR002912">
    <property type="entry name" value="ACT_dom"/>
</dbReference>
<dbReference type="GO" id="GO:0006355">
    <property type="term" value="P:regulation of DNA-templated transcription"/>
    <property type="evidence" value="ECO:0007669"/>
    <property type="project" value="InterPro"/>
</dbReference>
<keyword evidence="1" id="KW-0547">Nucleotide-binding</keyword>
<sequence length="526" mass="58284">METNLKLKLLSYDRAGVLASLATLMAGEKFNIAALDVERGNGKATLYLEAEGSAEGSQRVVERLSALPDLLEISSVQTMPHEQREKRMQILLDSVSDGIFFIDEEGSLALINRVAQQALGIDPAQALGSRITTLSLPDYTILECLSGRSFLNLKKDIITKNGRLQFFVTCKPITNREGRIIGAVEIMKDMKEIRSLANAVLQPRQITFSDIIGESRAVKDAIAFAQKVARTDSYISIQGESGTGKELFATAIHFASGRSGPFVPVNCAALPEQLLESELFGFVGGSFTGARKQGKPGLFELAQEGTIFLDEITELPLPLQSKLLRVIQEKSVRRIGGTHEIAVNARLITATNKRLEQMIRERSFREDLYYRINVLPIHISPLRERPEDIPLLAEHFLMQLNSLLDKNIRGFQPEALARLSRHNWPGNVRELRNVIERAAILCSGDQVDNDSIMIGFDLDKTIAEMKSQAHATDATPTLQARLESFERQILEETLAASRSVRQAAQRLGISHTALLKKLKKYAPADS</sequence>
<keyword evidence="6" id="KW-0010">Activator</keyword>
<dbReference type="InterPro" id="IPR045865">
    <property type="entry name" value="ACT-like_dom_sf"/>
</dbReference>
<keyword evidence="5" id="KW-0238">DNA-binding</keyword>
<dbReference type="NCBIfam" id="TIGR00229">
    <property type="entry name" value="sensory_box"/>
    <property type="match status" value="1"/>
</dbReference>
<proteinExistence type="predicted"/>
<name>A0A6V8MIK0_9BACT</name>
<feature type="domain" description="Sigma-54 factor interaction" evidence="9">
    <location>
        <begin position="211"/>
        <end position="440"/>
    </location>
</feature>
<dbReference type="Pfam" id="PF25601">
    <property type="entry name" value="AAA_lid_14"/>
    <property type="match status" value="1"/>
</dbReference>
<dbReference type="GO" id="GO:0003677">
    <property type="term" value="F:DNA binding"/>
    <property type="evidence" value="ECO:0007669"/>
    <property type="project" value="UniProtKB-KW"/>
</dbReference>
<dbReference type="InterPro" id="IPR027417">
    <property type="entry name" value="P-loop_NTPase"/>
</dbReference>
<dbReference type="InterPro" id="IPR035965">
    <property type="entry name" value="PAS-like_dom_sf"/>
</dbReference>
<evidence type="ECO:0000256" key="1">
    <source>
        <dbReference type="ARBA" id="ARBA00022741"/>
    </source>
</evidence>